<reference evidence="2 3" key="1">
    <citation type="submission" date="2018-01" db="EMBL/GenBank/DDBJ databases">
        <title>Draft genome sequence of Nonomuraea sp. KC333.</title>
        <authorList>
            <person name="Sahin N."/>
            <person name="Saygin H."/>
            <person name="Ay H."/>
        </authorList>
    </citation>
    <scope>NUCLEOTIDE SEQUENCE [LARGE SCALE GENOMIC DNA]</scope>
    <source>
        <strain evidence="2 3">KC333</strain>
    </source>
</reference>
<dbReference type="PROSITE" id="PS51819">
    <property type="entry name" value="VOC"/>
    <property type="match status" value="1"/>
</dbReference>
<organism evidence="2 3">
    <name type="scientific">Nonomuraea aridisoli</name>
    <dbReference type="NCBI Taxonomy" id="2070368"/>
    <lineage>
        <taxon>Bacteria</taxon>
        <taxon>Bacillati</taxon>
        <taxon>Actinomycetota</taxon>
        <taxon>Actinomycetes</taxon>
        <taxon>Streptosporangiales</taxon>
        <taxon>Streptosporangiaceae</taxon>
        <taxon>Nonomuraea</taxon>
    </lineage>
</organism>
<accession>A0A2W2DZW8</accession>
<feature type="domain" description="VOC" evidence="1">
    <location>
        <begin position="5"/>
        <end position="134"/>
    </location>
</feature>
<comment type="caution">
    <text evidence="2">The sequence shown here is derived from an EMBL/GenBank/DDBJ whole genome shotgun (WGS) entry which is preliminary data.</text>
</comment>
<dbReference type="Gene3D" id="3.10.180.10">
    <property type="entry name" value="2,3-Dihydroxybiphenyl 1,2-Dioxygenase, domain 1"/>
    <property type="match status" value="1"/>
</dbReference>
<dbReference type="Pfam" id="PF13669">
    <property type="entry name" value="Glyoxalase_4"/>
    <property type="match status" value="1"/>
</dbReference>
<dbReference type="Proteomes" id="UP000249304">
    <property type="component" value="Unassembled WGS sequence"/>
</dbReference>
<sequence>MTAYSLDHVALAVRRWHQAGPVLAGRFGGRWDSGYVQPVFCPAQIEYADGMRVELLEPGADPGSFVRRFLDGRQAAALPHHITFKVRDIRATLEAARAHGFEPILVNLANAYWQEGFLHPKDTGLGFLVQVAQAAGSPKDIAGDMPGAHPSPPWPTPEGPRAALPVVAGRVAGWDRARTVLCDILGGVESSPAPGVSVFAWRSGAELLLTADPGAAPGLRLLAFRGDGTTSWEAPEVLEAAEREPVVPELGIRVTDLAADAGAGSKEGTVPTRR</sequence>
<proteinExistence type="predicted"/>
<dbReference type="InterPro" id="IPR037523">
    <property type="entry name" value="VOC_core"/>
</dbReference>
<name>A0A2W2DZW8_9ACTN</name>
<evidence type="ECO:0000313" key="2">
    <source>
        <dbReference type="EMBL" id="PZG15621.1"/>
    </source>
</evidence>
<evidence type="ECO:0000259" key="1">
    <source>
        <dbReference type="PROSITE" id="PS51819"/>
    </source>
</evidence>
<dbReference type="OrthoDB" id="5244171at2"/>
<keyword evidence="3" id="KW-1185">Reference proteome</keyword>
<protein>
    <recommendedName>
        <fullName evidence="1">VOC domain-containing protein</fullName>
    </recommendedName>
</protein>
<dbReference type="InterPro" id="IPR029068">
    <property type="entry name" value="Glyas_Bleomycin-R_OHBP_Dase"/>
</dbReference>
<gene>
    <name evidence="2" type="ORF">C1J01_23455</name>
</gene>
<dbReference type="AlphaFoldDB" id="A0A2W2DZW8"/>
<dbReference type="EMBL" id="POUD01000101">
    <property type="protein sequence ID" value="PZG15621.1"/>
    <property type="molecule type" value="Genomic_DNA"/>
</dbReference>
<dbReference type="SUPFAM" id="SSF54593">
    <property type="entry name" value="Glyoxalase/Bleomycin resistance protein/Dihydroxybiphenyl dioxygenase"/>
    <property type="match status" value="1"/>
</dbReference>
<evidence type="ECO:0000313" key="3">
    <source>
        <dbReference type="Proteomes" id="UP000249304"/>
    </source>
</evidence>
<dbReference type="RefSeq" id="WP_111181138.1">
    <property type="nucleotide sequence ID" value="NZ_POUD01000101.1"/>
</dbReference>